<evidence type="ECO:0000256" key="1">
    <source>
        <dbReference type="SAM" id="MobiDB-lite"/>
    </source>
</evidence>
<dbReference type="InterPro" id="IPR018958">
    <property type="entry name" value="Knr4/Smi1-like_dom"/>
</dbReference>
<protein>
    <recommendedName>
        <fullName evidence="2">Knr4/Smi1-like domain-containing protein</fullName>
    </recommendedName>
</protein>
<dbReference type="EMBL" id="FR845719">
    <property type="protein sequence ID" value="CCA60662.1"/>
    <property type="molecule type" value="Genomic_DNA"/>
</dbReference>
<name>F2R1Z5_STRVP</name>
<dbReference type="Proteomes" id="UP000006854">
    <property type="component" value="Chromosome"/>
</dbReference>
<dbReference type="InterPro" id="IPR037883">
    <property type="entry name" value="Knr4/Smi1-like_sf"/>
</dbReference>
<feature type="region of interest" description="Disordered" evidence="1">
    <location>
        <begin position="1"/>
        <end position="22"/>
    </location>
</feature>
<dbReference type="SMART" id="SM00860">
    <property type="entry name" value="SMI1_KNR4"/>
    <property type="match status" value="1"/>
</dbReference>
<dbReference type="RefSeq" id="WP_015038557.1">
    <property type="nucleotide sequence ID" value="NC_018750.1"/>
</dbReference>
<dbReference type="KEGG" id="sve:SVEN_7376"/>
<proteinExistence type="predicted"/>
<reference evidence="3 4" key="1">
    <citation type="journal article" date="2011" name="BMC Genomics">
        <title>Genome-wide analysis of the role of GlnR in Streptomyces venezuelae provides new insights into global nitrogen regulation in actinomycetes.</title>
        <authorList>
            <person name="Pullan S.T."/>
            <person name="Bibb M.J."/>
            <person name="Merrick M."/>
        </authorList>
    </citation>
    <scope>NUCLEOTIDE SEQUENCE [LARGE SCALE GENOMIC DNA]</scope>
    <source>
        <strain evidence="4">ATCC 10712 / CBS 650.69 / DSM 40230 / JCM 4526 / NBRC 13096 / PD 04745</strain>
    </source>
</reference>
<dbReference type="PATRIC" id="fig|953739.5.peg.2608"/>
<dbReference type="HOGENOM" id="CLU_1546720_0_0_11"/>
<sequence>MSDLLTDMFGPPPRPRPVPEETWRELEESVGVRLPEDYKALVSGYGDATVFGHLGIPHPDSEHALPEFIEDLGDVFLSWQDPWRESPADPDLARMIPWAFHGWNGDICLLDPPKADEGWSVVVAYRQFRDMDVFPGTVTDFLARLRDGRELPREWPLMPPDRLESDEPPLI</sequence>
<dbReference type="SUPFAM" id="SSF160631">
    <property type="entry name" value="SMI1/KNR4-like"/>
    <property type="match status" value="1"/>
</dbReference>
<evidence type="ECO:0000259" key="2">
    <source>
        <dbReference type="SMART" id="SM00860"/>
    </source>
</evidence>
<feature type="domain" description="Knr4/Smi1-like" evidence="2">
    <location>
        <begin position="17"/>
        <end position="144"/>
    </location>
</feature>
<dbReference type="OrthoDB" id="5572373at2"/>
<keyword evidence="4" id="KW-1185">Reference proteome</keyword>
<dbReference type="Pfam" id="PF09346">
    <property type="entry name" value="SMI1_KNR4"/>
    <property type="match status" value="1"/>
</dbReference>
<gene>
    <name evidence="3" type="ordered locus">SVEN_7376</name>
</gene>
<organism evidence="3 4">
    <name type="scientific">Streptomyces venezuelae (strain ATCC 10712 / CBS 650.69 / DSM 40230 / JCM 4526 / NBRC 13096 / PD 04745)</name>
    <dbReference type="NCBI Taxonomy" id="953739"/>
    <lineage>
        <taxon>Bacteria</taxon>
        <taxon>Bacillati</taxon>
        <taxon>Actinomycetota</taxon>
        <taxon>Actinomycetes</taxon>
        <taxon>Kitasatosporales</taxon>
        <taxon>Streptomycetaceae</taxon>
        <taxon>Streptomyces</taxon>
    </lineage>
</organism>
<dbReference type="GeneID" id="51867887"/>
<dbReference type="AlphaFoldDB" id="F2R1Z5"/>
<accession>F2R1Z5</accession>
<evidence type="ECO:0000313" key="3">
    <source>
        <dbReference type="EMBL" id="CCA60662.1"/>
    </source>
</evidence>
<evidence type="ECO:0000313" key="4">
    <source>
        <dbReference type="Proteomes" id="UP000006854"/>
    </source>
</evidence>
<dbReference type="Gene3D" id="3.40.1580.10">
    <property type="entry name" value="SMI1/KNR4-like"/>
    <property type="match status" value="1"/>
</dbReference>